<evidence type="ECO:0000313" key="1">
    <source>
        <dbReference type="EMBL" id="MBD1601388.1"/>
    </source>
</evidence>
<gene>
    <name evidence="1" type="ORF">HAQ05_22185</name>
</gene>
<organism evidence="1 2">
    <name type="scientific">Pseudomonas typographi</name>
    <dbReference type="NCBI Taxonomy" id="2715964"/>
    <lineage>
        <taxon>Bacteria</taxon>
        <taxon>Pseudomonadati</taxon>
        <taxon>Pseudomonadota</taxon>
        <taxon>Gammaproteobacteria</taxon>
        <taxon>Pseudomonadales</taxon>
        <taxon>Pseudomonadaceae</taxon>
        <taxon>Pseudomonas</taxon>
    </lineage>
</organism>
<evidence type="ECO:0000313" key="2">
    <source>
        <dbReference type="Proteomes" id="UP000805841"/>
    </source>
</evidence>
<dbReference type="EMBL" id="JAAOCA010000034">
    <property type="protein sequence ID" value="MBD1601388.1"/>
    <property type="molecule type" value="Genomic_DNA"/>
</dbReference>
<dbReference type="RefSeq" id="WP_190424619.1">
    <property type="nucleotide sequence ID" value="NZ_JAAOCA010000034.1"/>
</dbReference>
<sequence>MVLELRRIMETAFLPYRCDCQLSMDGTMNVQLLDPHTGAVALVVSGISTVQLTNSRAIAALVAELKEEARLRHIVSRYGAANAP</sequence>
<comment type="caution">
    <text evidence="1">The sequence shown here is derived from an EMBL/GenBank/DDBJ whole genome shotgun (WGS) entry which is preliminary data.</text>
</comment>
<proteinExistence type="predicted"/>
<accession>A0ABR7Z7T9</accession>
<keyword evidence="2" id="KW-1185">Reference proteome</keyword>
<protein>
    <submittedName>
        <fullName evidence="1">DUF1652 domain-containing protein</fullName>
    </submittedName>
</protein>
<dbReference type="InterPro" id="IPR012448">
    <property type="entry name" value="DUF1652"/>
</dbReference>
<reference evidence="1 2" key="1">
    <citation type="journal article" date="2020" name="Insects">
        <title>Bacteria Belonging to Pseudomonas typographi sp. nov. from the Bark Beetle Ips typographus Have Genomic Potential to Aid in the Host Ecology.</title>
        <authorList>
            <person name="Peral-Aranega E."/>
            <person name="Saati-Santamaria Z."/>
            <person name="Kolarik M."/>
            <person name="Rivas R."/>
            <person name="Garcia-Fraile P."/>
        </authorList>
    </citation>
    <scope>NUCLEOTIDE SEQUENCE [LARGE SCALE GENOMIC DNA]</scope>
    <source>
        <strain evidence="1 2">CA3A</strain>
    </source>
</reference>
<dbReference type="Proteomes" id="UP000805841">
    <property type="component" value="Unassembled WGS sequence"/>
</dbReference>
<name>A0ABR7Z7T9_9PSED</name>
<dbReference type="Pfam" id="PF07865">
    <property type="entry name" value="DUF1652"/>
    <property type="match status" value="1"/>
</dbReference>